<evidence type="ECO:0000313" key="2">
    <source>
        <dbReference type="EMBL" id="TGG36215.1"/>
    </source>
</evidence>
<feature type="domain" description="Schlafen AlbA-2" evidence="1">
    <location>
        <begin position="32"/>
        <end position="146"/>
    </location>
</feature>
<dbReference type="GO" id="GO:0005524">
    <property type="term" value="F:ATP binding"/>
    <property type="evidence" value="ECO:0007669"/>
    <property type="project" value="UniProtKB-KW"/>
</dbReference>
<gene>
    <name evidence="2" type="ORF">EZ315_10085</name>
</gene>
<evidence type="ECO:0000313" key="3">
    <source>
        <dbReference type="Proteomes" id="UP000297635"/>
    </source>
</evidence>
<dbReference type="EMBL" id="SJSA01000002">
    <property type="protein sequence ID" value="TGG36215.1"/>
    <property type="molecule type" value="Genomic_DNA"/>
</dbReference>
<keyword evidence="2" id="KW-0067">ATP-binding</keyword>
<reference evidence="2 3" key="1">
    <citation type="submission" date="2019-02" db="EMBL/GenBank/DDBJ databases">
        <title>Isolation and identification of novel species under the genus Muribaculum.</title>
        <authorList>
            <person name="Miyake S."/>
            <person name="Ding Y."/>
            <person name="Low A."/>
            <person name="Soh M."/>
            <person name="Seedorf H."/>
        </authorList>
    </citation>
    <scope>NUCLEOTIDE SEQUENCE [LARGE SCALE GENOMIC DNA]</scope>
    <source>
        <strain evidence="2 3">TLL-A3</strain>
    </source>
</reference>
<proteinExistence type="predicted"/>
<keyword evidence="3" id="KW-1185">Reference proteome</keyword>
<keyword evidence="2" id="KW-0547">Nucleotide-binding</keyword>
<dbReference type="InterPro" id="IPR038461">
    <property type="entry name" value="Schlafen_AlbA_2_dom_sf"/>
</dbReference>
<dbReference type="AlphaFoldDB" id="A0A4Z0V3V7"/>
<dbReference type="Pfam" id="PF04326">
    <property type="entry name" value="SLFN_AlbA_2"/>
    <property type="match status" value="1"/>
</dbReference>
<evidence type="ECO:0000259" key="1">
    <source>
        <dbReference type="Pfam" id="PF04326"/>
    </source>
</evidence>
<dbReference type="Proteomes" id="UP000297635">
    <property type="component" value="Unassembled WGS sequence"/>
</dbReference>
<name>A0A4Z0V3V7_9BACT</name>
<sequence length="228" mass="25201">MYNRRKSQLPAVKDIRGIKGKFYIASLIEEGEYEHQDFKFAVSDARKIARSLSAFANNDGGRLLIGVKDNGAIAGVRNEEDIFVVEQAAEMYCEPPQEIKVTAFKAEGGHTVMRVEIGRAPIRPVHVKETGGELRAYYRVRDENIAAPPLLVRAWKHASGNEGSIIEVNSQGRMLLEMASDSDGVTIEGFMLAAHVSRQTAEDIAVSLYGMGLIEFMYNGTCFTLKSL</sequence>
<dbReference type="PANTHER" id="PTHR30595:SF6">
    <property type="entry name" value="SCHLAFEN ALBA-2 DOMAIN-CONTAINING PROTEIN"/>
    <property type="match status" value="1"/>
</dbReference>
<accession>A0A4Z0V3V7</accession>
<dbReference type="Gene3D" id="3.30.950.30">
    <property type="entry name" value="Schlafen, AAA domain"/>
    <property type="match status" value="1"/>
</dbReference>
<organism evidence="2 3">
    <name type="scientific">Duncaniella freteri</name>
    <dbReference type="NCBI Taxonomy" id="2530391"/>
    <lineage>
        <taxon>Bacteria</taxon>
        <taxon>Pseudomonadati</taxon>
        <taxon>Bacteroidota</taxon>
        <taxon>Bacteroidia</taxon>
        <taxon>Bacteroidales</taxon>
        <taxon>Muribaculaceae</taxon>
        <taxon>Duncaniella</taxon>
    </lineage>
</organism>
<comment type="caution">
    <text evidence="2">The sequence shown here is derived from an EMBL/GenBank/DDBJ whole genome shotgun (WGS) entry which is preliminary data.</text>
</comment>
<dbReference type="PANTHER" id="PTHR30595">
    <property type="entry name" value="GLPR-RELATED TRANSCRIPTIONAL REPRESSOR"/>
    <property type="match status" value="1"/>
</dbReference>
<protein>
    <submittedName>
        <fullName evidence="2">ATP-binding protein</fullName>
    </submittedName>
</protein>
<dbReference type="InterPro" id="IPR007421">
    <property type="entry name" value="Schlafen_AlbA_2_dom"/>
</dbReference>